<dbReference type="AlphaFoldDB" id="A0A075G371"/>
<proteinExistence type="predicted"/>
<protein>
    <submittedName>
        <fullName evidence="1">Uncharacterized protein</fullName>
    </submittedName>
</protein>
<dbReference type="Gene3D" id="1.10.150.80">
    <property type="entry name" value="HRDC domain"/>
    <property type="match status" value="1"/>
</dbReference>
<sequence length="117" mass="13492">MTEREYTDYASVRDALLDAQDRRGFLSYEQKLALQHAEWAASDQRNGHKTDSKVYKILYNDLMEIDKLEPHPDICAKIAEMMPMSVEEVKAILTSKRVPMDGGEIEHIVDVVRKQIL</sequence>
<organism evidence="1">
    <name type="scientific">uncultured marine group II/III euryarchaeote AD1000_74_G12</name>
    <dbReference type="NCBI Taxonomy" id="1457807"/>
    <lineage>
        <taxon>Archaea</taxon>
        <taxon>Methanobacteriati</taxon>
        <taxon>Methanobacteriota</taxon>
        <taxon>environmental samples</taxon>
    </lineage>
</organism>
<dbReference type="GO" id="GO:0000166">
    <property type="term" value="F:nucleotide binding"/>
    <property type="evidence" value="ECO:0007669"/>
    <property type="project" value="InterPro"/>
</dbReference>
<dbReference type="SUPFAM" id="SSF47819">
    <property type="entry name" value="HRDC-like"/>
    <property type="match status" value="1"/>
</dbReference>
<dbReference type="InterPro" id="IPR010997">
    <property type="entry name" value="HRDC-like_sf"/>
</dbReference>
<reference evidence="1" key="1">
    <citation type="journal article" date="2014" name="Genome Biol. Evol.">
        <title>Pangenome evidence for extensive interdomain horizontal transfer affecting lineage core and shell genes in uncultured planktonic thaumarchaeota and euryarchaeota.</title>
        <authorList>
            <person name="Deschamps P."/>
            <person name="Zivanovic Y."/>
            <person name="Moreira D."/>
            <person name="Rodriguez-Valera F."/>
            <person name="Lopez-Garcia P."/>
        </authorList>
    </citation>
    <scope>NUCLEOTIDE SEQUENCE</scope>
</reference>
<dbReference type="EMBL" id="KF900472">
    <property type="protein sequence ID" value="AIE96216.1"/>
    <property type="molecule type" value="Genomic_DNA"/>
</dbReference>
<evidence type="ECO:0000313" key="1">
    <source>
        <dbReference type="EMBL" id="AIE96216.1"/>
    </source>
</evidence>
<name>A0A075G371_9EURY</name>
<dbReference type="InterPro" id="IPR044876">
    <property type="entry name" value="HRDC_dom_sf"/>
</dbReference>
<accession>A0A075G371</accession>